<comment type="caution">
    <text evidence="8">The sequence shown here is derived from an EMBL/GenBank/DDBJ whole genome shotgun (WGS) entry which is preliminary data.</text>
</comment>
<evidence type="ECO:0000313" key="8">
    <source>
        <dbReference type="EMBL" id="NYI06991.1"/>
    </source>
</evidence>
<evidence type="ECO:0000259" key="6">
    <source>
        <dbReference type="Pfam" id="PF16874"/>
    </source>
</evidence>
<dbReference type="InterPro" id="IPR050985">
    <property type="entry name" value="Alpha-glycosidase_related"/>
</dbReference>
<name>A0A853A8M9_9ACTN</name>
<dbReference type="Pfam" id="PF02065">
    <property type="entry name" value="Melibiase"/>
    <property type="match status" value="1"/>
</dbReference>
<evidence type="ECO:0000259" key="7">
    <source>
        <dbReference type="Pfam" id="PF16875"/>
    </source>
</evidence>
<dbReference type="Gene3D" id="2.70.98.60">
    <property type="entry name" value="alpha-galactosidase from lactobacil brevis"/>
    <property type="match status" value="1"/>
</dbReference>
<dbReference type="PRINTS" id="PR00743">
    <property type="entry name" value="GLHYDRLASE36"/>
</dbReference>
<feature type="domain" description="Glycosyl hydrolase family 36 N-terminal" evidence="7">
    <location>
        <begin position="226"/>
        <end position="343"/>
    </location>
</feature>
<dbReference type="GO" id="GO:0016052">
    <property type="term" value="P:carbohydrate catabolic process"/>
    <property type="evidence" value="ECO:0007669"/>
    <property type="project" value="InterPro"/>
</dbReference>
<evidence type="ECO:0000256" key="3">
    <source>
        <dbReference type="ARBA" id="ARBA00022801"/>
    </source>
</evidence>
<dbReference type="InterPro" id="IPR031704">
    <property type="entry name" value="Glyco_hydro_36_N"/>
</dbReference>
<feature type="compositionally biased region" description="Low complexity" evidence="5">
    <location>
        <begin position="167"/>
        <end position="194"/>
    </location>
</feature>
<dbReference type="Gene3D" id="3.20.20.70">
    <property type="entry name" value="Aldolase class I"/>
    <property type="match status" value="1"/>
</dbReference>
<dbReference type="SUPFAM" id="SSF51445">
    <property type="entry name" value="(Trans)glycosidases"/>
    <property type="match status" value="1"/>
</dbReference>
<proteinExistence type="predicted"/>
<dbReference type="Gene3D" id="2.60.40.1180">
    <property type="entry name" value="Golgi alpha-mannosidase II"/>
    <property type="match status" value="1"/>
</dbReference>
<feature type="compositionally biased region" description="Gly residues" evidence="5">
    <location>
        <begin position="213"/>
        <end position="223"/>
    </location>
</feature>
<dbReference type="CDD" id="cd14791">
    <property type="entry name" value="GH36"/>
    <property type="match status" value="1"/>
</dbReference>
<dbReference type="Pfam" id="PF16875">
    <property type="entry name" value="Glyco_hydro_36N"/>
    <property type="match status" value="2"/>
</dbReference>
<feature type="compositionally biased region" description="Basic and acidic residues" evidence="5">
    <location>
        <begin position="65"/>
        <end position="76"/>
    </location>
</feature>
<feature type="domain" description="Glycosyl hydrolase family 36 N-terminal" evidence="7">
    <location>
        <begin position="45"/>
        <end position="170"/>
    </location>
</feature>
<accession>A0A853A8M9</accession>
<dbReference type="FunFam" id="3.20.20.70:FF:000118">
    <property type="entry name" value="Alpha-galactosidase"/>
    <property type="match status" value="1"/>
</dbReference>
<keyword evidence="9" id="KW-1185">Reference proteome</keyword>
<comment type="catalytic activity">
    <reaction evidence="1">
        <text>Hydrolysis of terminal, non-reducing alpha-D-galactose residues in alpha-D-galactosides, including galactose oligosaccharides, galactomannans and galactolipids.</text>
        <dbReference type="EC" id="3.2.1.22"/>
    </reaction>
</comment>
<dbReference type="InterPro" id="IPR013785">
    <property type="entry name" value="Aldolase_TIM"/>
</dbReference>
<evidence type="ECO:0000256" key="4">
    <source>
        <dbReference type="ARBA" id="ARBA00023295"/>
    </source>
</evidence>
<reference evidence="8 9" key="1">
    <citation type="submission" date="2020-07" db="EMBL/GenBank/DDBJ databases">
        <title>Sequencing the genomes of 1000 actinobacteria strains.</title>
        <authorList>
            <person name="Klenk H.-P."/>
        </authorList>
    </citation>
    <scope>NUCLEOTIDE SEQUENCE [LARGE SCALE GENOMIC DNA]</scope>
    <source>
        <strain evidence="8 9">DSM 42178</strain>
    </source>
</reference>
<protein>
    <recommendedName>
        <fullName evidence="2">alpha-galactosidase</fullName>
        <ecNumber evidence="2">3.2.1.22</ecNumber>
    </recommendedName>
</protein>
<dbReference type="InterPro" id="IPR002252">
    <property type="entry name" value="Glyco_hydro_36"/>
</dbReference>
<dbReference type="Proteomes" id="UP000567795">
    <property type="component" value="Unassembled WGS sequence"/>
</dbReference>
<dbReference type="InterPro" id="IPR031705">
    <property type="entry name" value="Glyco_hydro_36_C"/>
</dbReference>
<dbReference type="EC" id="3.2.1.22" evidence="2"/>
<evidence type="ECO:0000313" key="9">
    <source>
        <dbReference type="Proteomes" id="UP000567795"/>
    </source>
</evidence>
<evidence type="ECO:0000256" key="1">
    <source>
        <dbReference type="ARBA" id="ARBA00001255"/>
    </source>
</evidence>
<dbReference type="EMBL" id="JACBZD010000001">
    <property type="protein sequence ID" value="NYI06991.1"/>
    <property type="molecule type" value="Genomic_DNA"/>
</dbReference>
<feature type="domain" description="Glycosyl hydrolase family 36 C-terminal" evidence="6">
    <location>
        <begin position="716"/>
        <end position="789"/>
    </location>
</feature>
<feature type="region of interest" description="Disordered" evidence="5">
    <location>
        <begin position="166"/>
        <end position="223"/>
    </location>
</feature>
<dbReference type="Pfam" id="PF16874">
    <property type="entry name" value="Glyco_hydro_36C"/>
    <property type="match status" value="1"/>
</dbReference>
<dbReference type="InterPro" id="IPR013780">
    <property type="entry name" value="Glyco_hydro_b"/>
</dbReference>
<dbReference type="GO" id="GO:0004557">
    <property type="term" value="F:alpha-galactosidase activity"/>
    <property type="evidence" value="ECO:0007669"/>
    <property type="project" value="UniProtKB-EC"/>
</dbReference>
<evidence type="ECO:0000256" key="2">
    <source>
        <dbReference type="ARBA" id="ARBA00012755"/>
    </source>
</evidence>
<dbReference type="RefSeq" id="WP_218904088.1">
    <property type="nucleotide sequence ID" value="NZ_JACBZD010000001.1"/>
</dbReference>
<evidence type="ECO:0000256" key="5">
    <source>
        <dbReference type="SAM" id="MobiDB-lite"/>
    </source>
</evidence>
<gene>
    <name evidence="8" type="ORF">FHU37_003934</name>
</gene>
<dbReference type="PANTHER" id="PTHR43053:SF3">
    <property type="entry name" value="ALPHA-GALACTOSIDASE C-RELATED"/>
    <property type="match status" value="1"/>
</dbReference>
<dbReference type="InterPro" id="IPR017853">
    <property type="entry name" value="GH"/>
</dbReference>
<keyword evidence="3 8" id="KW-0378">Hydrolase</keyword>
<keyword evidence="4 8" id="KW-0326">Glycosidase</keyword>
<dbReference type="AlphaFoldDB" id="A0A853A8M9"/>
<dbReference type="PANTHER" id="PTHR43053">
    <property type="entry name" value="GLYCOSIDASE FAMILY 31"/>
    <property type="match status" value="1"/>
</dbReference>
<sequence length="792" mass="86085">MPTRPATATAASLPAPATIQAPRPHRLWLLSTTNTSYVVQLTDDGRLVQVYWGPRLTSAQATGAADDHSPPGDRAADAPADADEQLPVDGGPRWGVPSLQVTCPGQVRSLELEFLSDTVHPEPEIDAVRLDLTLADRYFPLTVTLHYRLRHDSDAVERWVTLRHTGPRSVPSARAAAVPRPSLGTTGTSWSGAAAGSGGATGPGPAAAPGPAAGPGGAGGAGAAGTDEAFWIHRADSANWVLPELGDYRLTGAGGAWAAETLPRRAPLPFGETTLTSRQGITGHSANPWLMLDDGTATESHGTVWSWALAWSGSWRLTASRRAEVPGVAVTGGAGHDGVTWRLGPGEELTTPPMLGLYSPEGFGGTSRAWHRHIRRHVLPQPDELRPVAYHSWAATRFDADESGRRELARRAARLGAELFVLGDGWFGNRGGEESGLGDWWPNPKRFPNGLRPLSDTVHDLGMLFGLWVGPEMVNPDSELYRSRPDWVLHHPHRRRDARRHRLVLNFARPDVREWALGWLDELVDRADVDLLQWDLDRPFSQAGWPERGGRDGDQDRLWLDHVRGVYGVLDELRARHPRLRVQSRAAGGGRVDLGVLRRADEVWTSDNTDAFHRQAIQHGFGQLYPAVVMAASVTDRPNAVTGRAVPLRYRFHVAMAGALGVGGDLPSWSAEEIAEATALVAEYKEIRPAVQLGEQYRLGAEPGAGLSGVQYRYEDEVVVLAYLPHPGPGVPPLAVPAALRLADLEPDAVYENVRTGRRHHGRVLMAAGLPLPRFREARGDYVSEVVRLRRI</sequence>
<dbReference type="InterPro" id="IPR038417">
    <property type="entry name" value="Alpga-gal_N_sf"/>
</dbReference>
<feature type="region of interest" description="Disordered" evidence="5">
    <location>
        <begin position="60"/>
        <end position="94"/>
    </location>
</feature>
<organism evidence="8 9">
    <name type="scientific">Allostreptomyces psammosilenae</name>
    <dbReference type="NCBI Taxonomy" id="1892865"/>
    <lineage>
        <taxon>Bacteria</taxon>
        <taxon>Bacillati</taxon>
        <taxon>Actinomycetota</taxon>
        <taxon>Actinomycetes</taxon>
        <taxon>Kitasatosporales</taxon>
        <taxon>Streptomycetaceae</taxon>
        <taxon>Allostreptomyces</taxon>
    </lineage>
</organism>